<feature type="compositionally biased region" description="Low complexity" evidence="1">
    <location>
        <begin position="123"/>
        <end position="141"/>
    </location>
</feature>
<reference evidence="4 5" key="1">
    <citation type="submission" date="2020-04" db="EMBL/GenBank/DDBJ databases">
        <authorList>
            <person name="Alioto T."/>
            <person name="Alioto T."/>
            <person name="Gomez Garrido J."/>
        </authorList>
    </citation>
    <scope>NUCLEOTIDE SEQUENCE [LARGE SCALE GENOMIC DNA]</scope>
</reference>
<organism evidence="4 5">
    <name type="scientific">Cloeon dipterum</name>
    <dbReference type="NCBI Taxonomy" id="197152"/>
    <lineage>
        <taxon>Eukaryota</taxon>
        <taxon>Metazoa</taxon>
        <taxon>Ecdysozoa</taxon>
        <taxon>Arthropoda</taxon>
        <taxon>Hexapoda</taxon>
        <taxon>Insecta</taxon>
        <taxon>Pterygota</taxon>
        <taxon>Palaeoptera</taxon>
        <taxon>Ephemeroptera</taxon>
        <taxon>Pisciforma</taxon>
        <taxon>Baetidae</taxon>
        <taxon>Cloeon</taxon>
    </lineage>
</organism>
<dbReference type="InterPro" id="IPR016187">
    <property type="entry name" value="CTDL_fold"/>
</dbReference>
<feature type="domain" description="C-type lectin" evidence="3">
    <location>
        <begin position="431"/>
        <end position="562"/>
    </location>
</feature>
<feature type="domain" description="C-type lectin" evidence="3">
    <location>
        <begin position="275"/>
        <end position="397"/>
    </location>
</feature>
<gene>
    <name evidence="4" type="ORF">CLODIP_2_CD01033</name>
</gene>
<dbReference type="PROSITE" id="PS50041">
    <property type="entry name" value="C_TYPE_LECTIN_2"/>
    <property type="match status" value="2"/>
</dbReference>
<dbReference type="Proteomes" id="UP000494165">
    <property type="component" value="Unassembled WGS sequence"/>
</dbReference>
<evidence type="ECO:0000313" key="5">
    <source>
        <dbReference type="Proteomes" id="UP000494165"/>
    </source>
</evidence>
<dbReference type="InterPro" id="IPR001304">
    <property type="entry name" value="C-type_lectin-like"/>
</dbReference>
<dbReference type="InterPro" id="IPR016186">
    <property type="entry name" value="C-type_lectin-like/link_sf"/>
</dbReference>
<feature type="region of interest" description="Disordered" evidence="1">
    <location>
        <begin position="104"/>
        <end position="170"/>
    </location>
</feature>
<evidence type="ECO:0000259" key="3">
    <source>
        <dbReference type="PROSITE" id="PS50041"/>
    </source>
</evidence>
<protein>
    <recommendedName>
        <fullName evidence="3">C-type lectin domain-containing protein</fullName>
    </recommendedName>
</protein>
<proteinExistence type="predicted"/>
<evidence type="ECO:0000313" key="4">
    <source>
        <dbReference type="EMBL" id="CAB3382125.1"/>
    </source>
</evidence>
<sequence length="599" mass="64997">MKFCALYVAASVALILFFVNGEPKKQDKKIKTVKIRLAGANYAPVRVRISKVYSRRQNIVKCCGFKKCIGTANGTANRKKSSAKTSEQFQGDGMSTMLLTQEAPAASGNTDSGAGLTESDAQTTSETSSPSVSVSSVDSSTPQGAENTDRDQGNEPTGAETTKSPSVGSADAIIGITSSTGSKTSPFEIPRVDLTSTTTTGLIVKTTPPSTVVATSVATMSTTSTTSTSTSTTTTTPPPCRLTCTEFNNYLLNPTEKPSPTDGSFENATKCNRKYFVSKASLTRNEAALKCKALDMKLLAVTSLEEMDCLAYLKAGTYWTSGSNEDFKCDLEKKYAWCSTGYNLSTPTLLSSPKFWLSTTAAPSTLERCLALVNSNNSAQKGIVHRNCKDTLPYICQYPVDCPQQCIKNISLFDSSGNLKNKNSYGVWIDIGIYTYLLGNRPMTWLSNYLQCCALGMEALNIDNFAEQLALTTFSLGFNTTTWKANFNYWTSGTWKGSPVGLWSWCEPSGPAIFDHGLTWERGQPDNKNGNESCVHFRFIMNSTGTVLTDRNCSNSLIYACKMPISTTPKPCTASCPKNLCKRDQKYFDQTTTLVTTQC</sequence>
<dbReference type="CDD" id="cd00037">
    <property type="entry name" value="CLECT"/>
    <property type="match status" value="2"/>
</dbReference>
<feature type="signal peptide" evidence="2">
    <location>
        <begin position="1"/>
        <end position="21"/>
    </location>
</feature>
<evidence type="ECO:0000256" key="1">
    <source>
        <dbReference type="SAM" id="MobiDB-lite"/>
    </source>
</evidence>
<dbReference type="OrthoDB" id="538816at2759"/>
<dbReference type="EMBL" id="CADEPI010000257">
    <property type="protein sequence ID" value="CAB3382125.1"/>
    <property type="molecule type" value="Genomic_DNA"/>
</dbReference>
<dbReference type="AlphaFoldDB" id="A0A8S1DM51"/>
<accession>A0A8S1DM51</accession>
<keyword evidence="5" id="KW-1185">Reference proteome</keyword>
<evidence type="ECO:0000256" key="2">
    <source>
        <dbReference type="SAM" id="SignalP"/>
    </source>
</evidence>
<feature type="chain" id="PRO_5035853376" description="C-type lectin domain-containing protein" evidence="2">
    <location>
        <begin position="22"/>
        <end position="599"/>
    </location>
</feature>
<comment type="caution">
    <text evidence="4">The sequence shown here is derived from an EMBL/GenBank/DDBJ whole genome shotgun (WGS) entry which is preliminary data.</text>
</comment>
<name>A0A8S1DM51_9INSE</name>
<dbReference type="SUPFAM" id="SSF56436">
    <property type="entry name" value="C-type lectin-like"/>
    <property type="match status" value="2"/>
</dbReference>
<dbReference type="SMART" id="SM00034">
    <property type="entry name" value="CLECT"/>
    <property type="match status" value="2"/>
</dbReference>
<dbReference type="Gene3D" id="3.10.100.10">
    <property type="entry name" value="Mannose-Binding Protein A, subunit A"/>
    <property type="match status" value="2"/>
</dbReference>
<keyword evidence="2" id="KW-0732">Signal</keyword>